<organism evidence="1 2">
    <name type="scientific">Hapsidospora chrysogenum (strain ATCC 11550 / CBS 779.69 / DSM 880 / IAM 14645 / JCM 23072 / IMI 49137)</name>
    <name type="common">Acremonium chrysogenum</name>
    <dbReference type="NCBI Taxonomy" id="857340"/>
    <lineage>
        <taxon>Eukaryota</taxon>
        <taxon>Fungi</taxon>
        <taxon>Dikarya</taxon>
        <taxon>Ascomycota</taxon>
        <taxon>Pezizomycotina</taxon>
        <taxon>Sordariomycetes</taxon>
        <taxon>Hypocreomycetidae</taxon>
        <taxon>Hypocreales</taxon>
        <taxon>Bionectriaceae</taxon>
        <taxon>Hapsidospora</taxon>
    </lineage>
</organism>
<accession>A0A086SX91</accession>
<proteinExistence type="predicted"/>
<dbReference type="HOGENOM" id="CLU_2903627_0_0_1"/>
<dbReference type="OrthoDB" id="1658288at2759"/>
<dbReference type="EMBL" id="JPKY01000117">
    <property type="protein sequence ID" value="KFH41723.1"/>
    <property type="molecule type" value="Genomic_DNA"/>
</dbReference>
<protein>
    <submittedName>
        <fullName evidence="1">Uncharacterized protein</fullName>
    </submittedName>
</protein>
<name>A0A086SX91_HAPC1</name>
<reference evidence="2" key="1">
    <citation type="journal article" date="2014" name="Genome Announc.">
        <title>Genome sequence and annotation of Acremonium chrysogenum, producer of the beta-lactam antibiotic cephalosporin C.</title>
        <authorList>
            <person name="Terfehr D."/>
            <person name="Dahlmann T.A."/>
            <person name="Specht T."/>
            <person name="Zadra I."/>
            <person name="Kuernsteiner H."/>
            <person name="Kueck U."/>
        </authorList>
    </citation>
    <scope>NUCLEOTIDE SEQUENCE [LARGE SCALE GENOMIC DNA]</scope>
    <source>
        <strain evidence="2">ATCC 11550 / CBS 779.69 / DSM 880 / IAM 14645 / JCM 23072 / IMI 49137</strain>
    </source>
</reference>
<evidence type="ECO:0000313" key="1">
    <source>
        <dbReference type="EMBL" id="KFH41723.1"/>
    </source>
</evidence>
<dbReference type="AlphaFoldDB" id="A0A086SX91"/>
<evidence type="ECO:0000313" key="2">
    <source>
        <dbReference type="Proteomes" id="UP000029964"/>
    </source>
</evidence>
<sequence>MALDPRAYTIAPLEIERGDDYAFQAGEVCGHNVVIATLPAGRDGLGCDAGGHLRQGPNLGWS</sequence>
<comment type="caution">
    <text evidence="1">The sequence shown here is derived from an EMBL/GenBank/DDBJ whole genome shotgun (WGS) entry which is preliminary data.</text>
</comment>
<gene>
    <name evidence="1" type="ORF">ACRE_075480</name>
</gene>
<keyword evidence="2" id="KW-1185">Reference proteome</keyword>
<dbReference type="Proteomes" id="UP000029964">
    <property type="component" value="Unassembled WGS sequence"/>
</dbReference>